<feature type="region of interest" description="Disordered" evidence="10">
    <location>
        <begin position="595"/>
        <end position="642"/>
    </location>
</feature>
<feature type="domain" description="C3H1-type" evidence="12">
    <location>
        <begin position="7"/>
        <end position="34"/>
    </location>
</feature>
<name>A0A9P1GL42_9DINO</name>
<feature type="transmembrane region" description="Helical" evidence="11">
    <location>
        <begin position="515"/>
        <end position="537"/>
    </location>
</feature>
<dbReference type="SMART" id="SM00356">
    <property type="entry name" value="ZnF_C3H1"/>
    <property type="match status" value="2"/>
</dbReference>
<evidence type="ECO:0000256" key="1">
    <source>
        <dbReference type="ARBA" id="ARBA00004141"/>
    </source>
</evidence>
<feature type="transmembrane region" description="Helical" evidence="11">
    <location>
        <begin position="822"/>
        <end position="845"/>
    </location>
</feature>
<evidence type="ECO:0000313" key="15">
    <source>
        <dbReference type="Proteomes" id="UP001152797"/>
    </source>
</evidence>
<dbReference type="PROSITE" id="PS50103">
    <property type="entry name" value="ZF_C3H1"/>
    <property type="match status" value="2"/>
</dbReference>
<dbReference type="GO" id="GO:0042910">
    <property type="term" value="F:xenobiotic transmembrane transporter activity"/>
    <property type="evidence" value="ECO:0007669"/>
    <property type="project" value="InterPro"/>
</dbReference>
<evidence type="ECO:0000256" key="3">
    <source>
        <dbReference type="ARBA" id="ARBA00022692"/>
    </source>
</evidence>
<feature type="transmembrane region" description="Helical" evidence="11">
    <location>
        <begin position="904"/>
        <end position="924"/>
    </location>
</feature>
<dbReference type="InterPro" id="IPR002528">
    <property type="entry name" value="MATE_fam"/>
</dbReference>
<feature type="transmembrane region" description="Helical" evidence="11">
    <location>
        <begin position="1024"/>
        <end position="1047"/>
    </location>
</feature>
<dbReference type="OrthoDB" id="448315at2759"/>
<evidence type="ECO:0000313" key="14">
    <source>
        <dbReference type="EMBL" id="CAL1167922.1"/>
    </source>
</evidence>
<comment type="similarity">
    <text evidence="2">Belongs to the multi antimicrobial extrusion (MATE) (TC 2.A.66.1) family.</text>
</comment>
<feature type="transmembrane region" description="Helical" evidence="11">
    <location>
        <begin position="998"/>
        <end position="1017"/>
    </location>
</feature>
<feature type="transmembrane region" description="Helical" evidence="11">
    <location>
        <begin position="1053"/>
        <end position="1073"/>
    </location>
</feature>
<dbReference type="Proteomes" id="UP001152797">
    <property type="component" value="Unassembled WGS sequence"/>
</dbReference>
<evidence type="ECO:0000256" key="5">
    <source>
        <dbReference type="ARBA" id="ARBA00022771"/>
    </source>
</evidence>
<comment type="subcellular location">
    <subcellularLocation>
        <location evidence="1">Membrane</location>
        <topology evidence="1">Multi-pass membrane protein</topology>
    </subcellularLocation>
</comment>
<dbReference type="GO" id="GO:0016020">
    <property type="term" value="C:membrane"/>
    <property type="evidence" value="ECO:0007669"/>
    <property type="project" value="UniProtKB-SubCell"/>
</dbReference>
<dbReference type="PANTHER" id="PTHR42893">
    <property type="entry name" value="PROTEIN DETOXIFICATION 44, CHLOROPLASTIC-RELATED"/>
    <property type="match status" value="1"/>
</dbReference>
<evidence type="ECO:0000256" key="8">
    <source>
        <dbReference type="ARBA" id="ARBA00023136"/>
    </source>
</evidence>
<evidence type="ECO:0000256" key="11">
    <source>
        <dbReference type="SAM" id="Phobius"/>
    </source>
</evidence>
<keyword evidence="15" id="KW-1185">Reference proteome</keyword>
<keyword evidence="8 11" id="KW-0472">Membrane</keyword>
<dbReference type="SUPFAM" id="SSF90229">
    <property type="entry name" value="CCCH zinc finger"/>
    <property type="match status" value="2"/>
</dbReference>
<evidence type="ECO:0000256" key="7">
    <source>
        <dbReference type="ARBA" id="ARBA00022989"/>
    </source>
</evidence>
<dbReference type="InterPro" id="IPR036855">
    <property type="entry name" value="Znf_CCCH_sf"/>
</dbReference>
<dbReference type="GO" id="GO:0015297">
    <property type="term" value="F:antiporter activity"/>
    <property type="evidence" value="ECO:0007669"/>
    <property type="project" value="InterPro"/>
</dbReference>
<dbReference type="InterPro" id="IPR000571">
    <property type="entry name" value="Znf_CCCH"/>
</dbReference>
<evidence type="ECO:0000256" key="2">
    <source>
        <dbReference type="ARBA" id="ARBA00010199"/>
    </source>
</evidence>
<dbReference type="GO" id="GO:0008270">
    <property type="term" value="F:zinc ion binding"/>
    <property type="evidence" value="ECO:0007669"/>
    <property type="project" value="UniProtKB-KW"/>
</dbReference>
<evidence type="ECO:0000313" key="13">
    <source>
        <dbReference type="EMBL" id="CAI4014547.1"/>
    </source>
</evidence>
<evidence type="ECO:0000256" key="6">
    <source>
        <dbReference type="ARBA" id="ARBA00022833"/>
    </source>
</evidence>
<keyword evidence="7 11" id="KW-1133">Transmembrane helix</keyword>
<gene>
    <name evidence="13" type="ORF">C1SCF055_LOCUS39446</name>
</gene>
<dbReference type="PANTHER" id="PTHR42893:SF46">
    <property type="entry name" value="PROTEIN DETOXIFICATION 44, CHLOROPLASTIC"/>
    <property type="match status" value="1"/>
</dbReference>
<comment type="caution">
    <text evidence="13">The sequence shown here is derived from an EMBL/GenBank/DDBJ whole genome shotgun (WGS) entry which is preliminary data.</text>
</comment>
<keyword evidence="3 11" id="KW-0812">Transmembrane</keyword>
<dbReference type="EMBL" id="CAMXCT020006412">
    <property type="protein sequence ID" value="CAL1167922.1"/>
    <property type="molecule type" value="Genomic_DNA"/>
</dbReference>
<dbReference type="Pfam" id="PF01554">
    <property type="entry name" value="MatE"/>
    <property type="match status" value="1"/>
</dbReference>
<feature type="region of interest" description="Disordered" evidence="10">
    <location>
        <begin position="76"/>
        <end position="97"/>
    </location>
</feature>
<protein>
    <recommendedName>
        <fullName evidence="12">C3H1-type domain-containing protein</fullName>
    </recommendedName>
</protein>
<dbReference type="InterPro" id="IPR044644">
    <property type="entry name" value="DinF-like"/>
</dbReference>
<feature type="transmembrane region" description="Helical" evidence="11">
    <location>
        <begin position="955"/>
        <end position="978"/>
    </location>
</feature>
<feature type="compositionally biased region" description="Polar residues" evidence="10">
    <location>
        <begin position="599"/>
        <end position="627"/>
    </location>
</feature>
<evidence type="ECO:0000256" key="9">
    <source>
        <dbReference type="PROSITE-ProRule" id="PRU00723"/>
    </source>
</evidence>
<feature type="zinc finger region" description="C3H1-type" evidence="9">
    <location>
        <begin position="7"/>
        <end position="34"/>
    </location>
</feature>
<feature type="zinc finger region" description="C3H1-type" evidence="9">
    <location>
        <begin position="42"/>
        <end position="70"/>
    </location>
</feature>
<reference evidence="14" key="2">
    <citation type="submission" date="2024-04" db="EMBL/GenBank/DDBJ databases">
        <authorList>
            <person name="Chen Y."/>
            <person name="Shah S."/>
            <person name="Dougan E. K."/>
            <person name="Thang M."/>
            <person name="Chan C."/>
        </authorList>
    </citation>
    <scope>NUCLEOTIDE SEQUENCE [LARGE SCALE GENOMIC DNA]</scope>
</reference>
<dbReference type="Gene3D" id="4.10.1000.10">
    <property type="entry name" value="Zinc finger, CCCH-type"/>
    <property type="match status" value="2"/>
</dbReference>
<evidence type="ECO:0000256" key="10">
    <source>
        <dbReference type="SAM" id="MobiDB-lite"/>
    </source>
</evidence>
<feature type="domain" description="C3H1-type" evidence="12">
    <location>
        <begin position="42"/>
        <end position="70"/>
    </location>
</feature>
<sequence>MSKQDSFRYTSLCRFFLAGRCERGEDCHFAHDESQLREKPNLYKTRICRSLQKSGQCKEGPGCRFAHGQDEVRDYSSGASAAESVEGDGWARTESSWSLEEEGDMKNGYAVPWVDQGMGYCPAMWPGYGFPVMGWMPSGEMAWIPCQWEEQETTKCEEHDADTVEPSADVTDPCTVEGILEWDPMNLSKPEGKDFTCDLSWDPLGLGVCSNSEGTAVACLDPSVVLLAARALDKKSSTVDAVKRASFYSLPSTEFSEKTEKSLWKTPLNERSPCDRRPDGHSSAATFAASGAGTLRRMRRVAAGKVERAATAGTRGAAVAQGWRSGQAAVVAALLQAFTEPVLNRVAVKRMTVGAAIREVRLIDILRFFRTVLATNLLKFPFFEAVNDFSTTWSFIPYPLQGIFAAVIYTSAVLPLANYRYIKSLQLKVKFKKLYQAYFPTLLRDLIYGITRHFMMIQLATPGVKLSLGGEAFRIFISIAVACMASAPGNELRAYRLQPKKTRLPPAEFFELQPFLRSAMLGALIPATAIASGHVLVVQAEVLGKFFLRGLEWMPRHVWIPPLFISLWLVLKLESTRQYYDPYTQSRMLRRMRADMPNSRPSSKQTASITTTDPATIVETISDSEGSGPSGQPPELDGGPEAASVPAAGEIARFVLPSFFLVLANSSMTTVDKAFLGRSSSLQLAAMGPAASVFDSASLVLTFLNTATLSLLGMSAGDPLQLRKIRSHAIFLATSSGLFLTLFLFALAGPLTRLMGATPAMLPLSMIYLQIRAIGAPIERGTSVATSFCLAAKDGATPLMVTLVGMVINVVADGLLSPKYGLAGVAAASVVASLIGYAYLICALVKSGRWPRPFAWPRNFRSISRFLRFAGPVLLAVFLKMLVLANMTTAACSFGTTAAAAHQLFQTLFLLSAVAIGNPFSWAAQAFIPPILAAFCEGQECGAVSRKSFWTLRRLLASALTLSLTASVSVVIFCRKFGWILSSDPDVVGEMSRTSPALVPFLAVYPLLLTLEGALYGAQERSTVLWLSIFFWCMSSAAVGALRLFGILSLCNVWLAVGLSCGIATLVTAIFAFQRVLAPKGYLILESSR</sequence>
<feature type="transmembrane region" description="Helical" evidence="11">
    <location>
        <begin position="866"/>
        <end position="884"/>
    </location>
</feature>
<keyword evidence="5 9" id="KW-0863">Zinc-finger</keyword>
<keyword evidence="6 9" id="KW-0862">Zinc</keyword>
<feature type="transmembrane region" description="Helical" evidence="11">
    <location>
        <begin position="557"/>
        <end position="573"/>
    </location>
</feature>
<dbReference type="Pfam" id="PF00642">
    <property type="entry name" value="zf-CCCH"/>
    <property type="match status" value="2"/>
</dbReference>
<evidence type="ECO:0000259" key="12">
    <source>
        <dbReference type="PROSITE" id="PS50103"/>
    </source>
</evidence>
<reference evidence="13" key="1">
    <citation type="submission" date="2022-10" db="EMBL/GenBank/DDBJ databases">
        <authorList>
            <person name="Chen Y."/>
            <person name="Dougan E. K."/>
            <person name="Chan C."/>
            <person name="Rhodes N."/>
            <person name="Thang M."/>
        </authorList>
    </citation>
    <scope>NUCLEOTIDE SEQUENCE</scope>
</reference>
<dbReference type="EMBL" id="CAMXCT030006412">
    <property type="protein sequence ID" value="CAL4801859.1"/>
    <property type="molecule type" value="Genomic_DNA"/>
</dbReference>
<dbReference type="EMBL" id="CAMXCT010006412">
    <property type="protein sequence ID" value="CAI4014547.1"/>
    <property type="molecule type" value="Genomic_DNA"/>
</dbReference>
<feature type="transmembrane region" description="Helical" evidence="11">
    <location>
        <begin position="729"/>
        <end position="748"/>
    </location>
</feature>
<organism evidence="13">
    <name type="scientific">Cladocopium goreaui</name>
    <dbReference type="NCBI Taxonomy" id="2562237"/>
    <lineage>
        <taxon>Eukaryota</taxon>
        <taxon>Sar</taxon>
        <taxon>Alveolata</taxon>
        <taxon>Dinophyceae</taxon>
        <taxon>Suessiales</taxon>
        <taxon>Symbiodiniaceae</taxon>
        <taxon>Cladocopium</taxon>
    </lineage>
</organism>
<keyword evidence="4 9" id="KW-0479">Metal-binding</keyword>
<dbReference type="AlphaFoldDB" id="A0A9P1GL42"/>
<feature type="transmembrane region" description="Helical" evidence="11">
    <location>
        <begin position="398"/>
        <end position="421"/>
    </location>
</feature>
<proteinExistence type="inferred from homology"/>
<evidence type="ECO:0000256" key="4">
    <source>
        <dbReference type="ARBA" id="ARBA00022723"/>
    </source>
</evidence>
<accession>A0A9P1GL42</accession>